<dbReference type="KEGG" id="bsto:C0V70_11560"/>
<keyword evidence="4 6" id="KW-1133">Transmembrane helix</keyword>
<comment type="similarity">
    <text evidence="2">Belongs to the EamA transporter family.</text>
</comment>
<feature type="transmembrane region" description="Helical" evidence="6">
    <location>
        <begin position="193"/>
        <end position="213"/>
    </location>
</feature>
<sequence length="303" mass="33229">MPMIGVVFVILAGVLWAIDTLIRYPMLFAGVSAERIVFTEQLILSIVFIPLLLKDAKKIGTLKLSTMAYFGVIGVCGQAIGTLTFTKAFMLINPSLVILLQKLQPIVAISLARVFLGEKIKREFLFWAAIALVGGFLISSPDIMPGLMGLDFSMALLSKKAIWGYTLTMIAVVSWGASTVFGKKLSAQGFDEIQIMGGRFVLGLVFMTFYLYYQFGGLNLDWNLATYGKILIMVLLSGFAGMYFYYKGLKTLSARAAALAEMFFPFSAVVINWIFLGAKLQPVQIVGASLLVIASSVIQLKKY</sequence>
<dbReference type="EMBL" id="CP025704">
    <property type="protein sequence ID" value="AUN98725.1"/>
    <property type="molecule type" value="Genomic_DNA"/>
</dbReference>
<evidence type="ECO:0000256" key="3">
    <source>
        <dbReference type="ARBA" id="ARBA00022692"/>
    </source>
</evidence>
<evidence type="ECO:0000259" key="7">
    <source>
        <dbReference type="Pfam" id="PF00892"/>
    </source>
</evidence>
<feature type="transmembrane region" description="Helical" evidence="6">
    <location>
        <begin position="161"/>
        <end position="181"/>
    </location>
</feature>
<evidence type="ECO:0000256" key="1">
    <source>
        <dbReference type="ARBA" id="ARBA00004141"/>
    </source>
</evidence>
<dbReference type="Pfam" id="PF00892">
    <property type="entry name" value="EamA"/>
    <property type="match status" value="2"/>
</dbReference>
<feature type="domain" description="EamA" evidence="7">
    <location>
        <begin position="3"/>
        <end position="139"/>
    </location>
</feature>
<dbReference type="PANTHER" id="PTHR32322:SF2">
    <property type="entry name" value="EAMA DOMAIN-CONTAINING PROTEIN"/>
    <property type="match status" value="1"/>
</dbReference>
<evidence type="ECO:0000313" key="8">
    <source>
        <dbReference type="EMBL" id="AUN98725.1"/>
    </source>
</evidence>
<dbReference type="GO" id="GO:0016020">
    <property type="term" value="C:membrane"/>
    <property type="evidence" value="ECO:0007669"/>
    <property type="project" value="UniProtKB-SubCell"/>
</dbReference>
<dbReference type="SUPFAM" id="SSF103481">
    <property type="entry name" value="Multidrug resistance efflux transporter EmrE"/>
    <property type="match status" value="2"/>
</dbReference>
<feature type="transmembrane region" description="Helical" evidence="6">
    <location>
        <begin position="27"/>
        <end position="52"/>
    </location>
</feature>
<feature type="transmembrane region" description="Helical" evidence="6">
    <location>
        <begin position="64"/>
        <end position="85"/>
    </location>
</feature>
<keyword evidence="5 6" id="KW-0472">Membrane</keyword>
<accession>A0A2K9NUF5</accession>
<dbReference type="InterPro" id="IPR000620">
    <property type="entry name" value="EamA_dom"/>
</dbReference>
<evidence type="ECO:0000256" key="4">
    <source>
        <dbReference type="ARBA" id="ARBA00022989"/>
    </source>
</evidence>
<comment type="subcellular location">
    <subcellularLocation>
        <location evidence="1">Membrane</location>
        <topology evidence="1">Multi-pass membrane protein</topology>
    </subcellularLocation>
</comment>
<feature type="transmembrane region" description="Helical" evidence="6">
    <location>
        <begin position="91"/>
        <end position="112"/>
    </location>
</feature>
<protein>
    <submittedName>
        <fullName evidence="8">EamA family transporter</fullName>
    </submittedName>
</protein>
<feature type="transmembrane region" description="Helical" evidence="6">
    <location>
        <begin position="225"/>
        <end position="246"/>
    </location>
</feature>
<evidence type="ECO:0000256" key="2">
    <source>
        <dbReference type="ARBA" id="ARBA00007362"/>
    </source>
</evidence>
<feature type="transmembrane region" description="Helical" evidence="6">
    <location>
        <begin position="282"/>
        <end position="300"/>
    </location>
</feature>
<name>A0A2K9NUF5_BACTC</name>
<dbReference type="InterPro" id="IPR050638">
    <property type="entry name" value="AA-Vitamin_Transporters"/>
</dbReference>
<evidence type="ECO:0000256" key="5">
    <source>
        <dbReference type="ARBA" id="ARBA00023136"/>
    </source>
</evidence>
<proteinExistence type="inferred from homology"/>
<organism evidence="8 9">
    <name type="scientific">Bacteriovorax stolpii</name>
    <name type="common">Bdellovibrio stolpii</name>
    <dbReference type="NCBI Taxonomy" id="960"/>
    <lineage>
        <taxon>Bacteria</taxon>
        <taxon>Pseudomonadati</taxon>
        <taxon>Bdellovibrionota</taxon>
        <taxon>Bacteriovoracia</taxon>
        <taxon>Bacteriovoracales</taxon>
        <taxon>Bacteriovoracaceae</taxon>
        <taxon>Bacteriovorax</taxon>
    </lineage>
</organism>
<keyword evidence="3 6" id="KW-0812">Transmembrane</keyword>
<feature type="transmembrane region" description="Helical" evidence="6">
    <location>
        <begin position="258"/>
        <end position="276"/>
    </location>
</feature>
<keyword evidence="9" id="KW-1185">Reference proteome</keyword>
<reference evidence="8 9" key="1">
    <citation type="submission" date="2018-01" db="EMBL/GenBank/DDBJ databases">
        <title>Complete genome sequence of Bacteriovorax stolpii DSM12778.</title>
        <authorList>
            <person name="Tang B."/>
            <person name="Chang J."/>
        </authorList>
    </citation>
    <scope>NUCLEOTIDE SEQUENCE [LARGE SCALE GENOMIC DNA]</scope>
    <source>
        <strain evidence="8 9">DSM 12778</strain>
    </source>
</reference>
<evidence type="ECO:0000256" key="6">
    <source>
        <dbReference type="SAM" id="Phobius"/>
    </source>
</evidence>
<gene>
    <name evidence="8" type="ORF">C0V70_11560</name>
</gene>
<dbReference type="PANTHER" id="PTHR32322">
    <property type="entry name" value="INNER MEMBRANE TRANSPORTER"/>
    <property type="match status" value="1"/>
</dbReference>
<dbReference type="InterPro" id="IPR037185">
    <property type="entry name" value="EmrE-like"/>
</dbReference>
<feature type="domain" description="EamA" evidence="7">
    <location>
        <begin position="163"/>
        <end position="298"/>
    </location>
</feature>
<dbReference type="Proteomes" id="UP000235584">
    <property type="component" value="Chromosome"/>
</dbReference>
<evidence type="ECO:0000313" key="9">
    <source>
        <dbReference type="Proteomes" id="UP000235584"/>
    </source>
</evidence>
<dbReference type="AlphaFoldDB" id="A0A2K9NUF5"/>
<feature type="transmembrane region" description="Helical" evidence="6">
    <location>
        <begin position="124"/>
        <end position="141"/>
    </location>
</feature>